<dbReference type="PANTHER" id="PTHR30572:SF4">
    <property type="entry name" value="ABC TRANSPORTER PERMEASE YTRF"/>
    <property type="match status" value="1"/>
</dbReference>
<keyword evidence="4 7" id="KW-1133">Transmembrane helix</keyword>
<feature type="transmembrane region" description="Helical" evidence="7">
    <location>
        <begin position="322"/>
        <end position="349"/>
    </location>
</feature>
<keyword evidence="3 7" id="KW-0812">Transmembrane</keyword>
<dbReference type="InterPro" id="IPR003838">
    <property type="entry name" value="ABC3_permease_C"/>
</dbReference>
<organism evidence="9 10">
    <name type="scientific">Crossiella cryophila</name>
    <dbReference type="NCBI Taxonomy" id="43355"/>
    <lineage>
        <taxon>Bacteria</taxon>
        <taxon>Bacillati</taxon>
        <taxon>Actinomycetota</taxon>
        <taxon>Actinomycetes</taxon>
        <taxon>Pseudonocardiales</taxon>
        <taxon>Pseudonocardiaceae</taxon>
        <taxon>Crossiella</taxon>
    </lineage>
</organism>
<dbReference type="RefSeq" id="WP_185007710.1">
    <property type="nucleotide sequence ID" value="NZ_BAAAUI010000051.1"/>
</dbReference>
<dbReference type="EMBL" id="JACHMH010000001">
    <property type="protein sequence ID" value="MBB4681267.1"/>
    <property type="molecule type" value="Genomic_DNA"/>
</dbReference>
<keyword evidence="10" id="KW-1185">Reference proteome</keyword>
<evidence type="ECO:0000256" key="1">
    <source>
        <dbReference type="ARBA" id="ARBA00004651"/>
    </source>
</evidence>
<feature type="transmembrane region" description="Helical" evidence="7">
    <location>
        <begin position="410"/>
        <end position="430"/>
    </location>
</feature>
<feature type="domain" description="ABC3 transporter permease C-terminal" evidence="8">
    <location>
        <begin position="689"/>
        <end position="803"/>
    </location>
</feature>
<evidence type="ECO:0000259" key="8">
    <source>
        <dbReference type="Pfam" id="PF02687"/>
    </source>
</evidence>
<evidence type="ECO:0000313" key="9">
    <source>
        <dbReference type="EMBL" id="MBB4681267.1"/>
    </source>
</evidence>
<sequence>MNFTRVHLRGVLRSPLRLLLTGLAITVAALFATGAIMARDIALRTAIENLTAIPAAADAVVASPAGDGVTALDRLARTPGATSAVGRAHGRILVGDNTVQLHADPGAGPLSRVRLTTGAYPAAAGEIALSERAARRLGVSTGGSVEAMIGAKPVRLKVTGLVAGPPADGVAAYAPDRQVLTLTGAPLDRVELTGDQSKIVEALRTSAESAVPAAEARAAELGRAQDSVDQLTAALTAFVLVALLAGVMVATSAFRIVFAHRGRQLALLRAVGGSQATLARALIAEGALTGLVCGALGAALGYGLGWLAPLVAPVSQPSLSPLLLLVIAAGAMLITIGAVLAPALGAAGVAPLEALRRTSKPEESKRTGRLRIAIGVLAAAGAGALVYLMIQEGLLETARPGGVTADLLLLTVGSGALALGAVVALGPLYIGPLLRLLERPARLFGPTAVLAVRGVGGAPRRAAAVAAVVTLGSALLTGALVGGSTLREYTAAESAASYPSDLLVSLPEGESLPAGLVQKLRARPEFRQVLAYREVRLDVRGATEAVSVQVSDVDIRATPGFAGLRLTEGSWAPGGVLLSDGFARRLRVGAGDLIQVGGRNLVVRGVVLGERIAVSAVVIDRADLDRLDVPPTPSGALLAAAGPGNAEQLAAQAAARNVLGQQAELSSLTDQRTDQSGLLDLLTTLALCLIGLTVLIAVVGVGTTAALSVVERGQEAGLLRALGLGRGALAGATLGESVLQGLLGGLLGLLLGVPYGWLGVQSLGTSAPFVLPVPGLLLAVLAMAGLTAVAGLLPAVRTARVSPVTAMRAND</sequence>
<gene>
    <name evidence="9" type="ORF">HNR67_007385</name>
</gene>
<feature type="transmembrane region" description="Helical" evidence="7">
    <location>
        <begin position="681"/>
        <end position="707"/>
    </location>
</feature>
<feature type="domain" description="ABC3 transporter permease C-terminal" evidence="8">
    <location>
        <begin position="237"/>
        <end position="347"/>
    </location>
</feature>
<evidence type="ECO:0000256" key="4">
    <source>
        <dbReference type="ARBA" id="ARBA00022989"/>
    </source>
</evidence>
<comment type="subcellular location">
    <subcellularLocation>
        <location evidence="1">Cell membrane</location>
        <topology evidence="1">Multi-pass membrane protein</topology>
    </subcellularLocation>
</comment>
<dbReference type="AlphaFoldDB" id="A0A7W7CHB6"/>
<evidence type="ECO:0000256" key="5">
    <source>
        <dbReference type="ARBA" id="ARBA00023136"/>
    </source>
</evidence>
<dbReference type="GO" id="GO:0022857">
    <property type="term" value="F:transmembrane transporter activity"/>
    <property type="evidence" value="ECO:0007669"/>
    <property type="project" value="TreeGrafter"/>
</dbReference>
<keyword evidence="5 7" id="KW-0472">Membrane</keyword>
<accession>A0A7W7CHB6</accession>
<feature type="transmembrane region" description="Helical" evidence="7">
    <location>
        <begin position="462"/>
        <end position="481"/>
    </location>
</feature>
<evidence type="ECO:0000256" key="7">
    <source>
        <dbReference type="SAM" id="Phobius"/>
    </source>
</evidence>
<name>A0A7W7CHB6_9PSEU</name>
<feature type="transmembrane region" description="Helical" evidence="7">
    <location>
        <begin position="233"/>
        <end position="258"/>
    </location>
</feature>
<keyword evidence="2" id="KW-1003">Cell membrane</keyword>
<feature type="transmembrane region" description="Helical" evidence="7">
    <location>
        <begin position="370"/>
        <end position="390"/>
    </location>
</feature>
<evidence type="ECO:0000256" key="6">
    <source>
        <dbReference type="ARBA" id="ARBA00038076"/>
    </source>
</evidence>
<feature type="transmembrane region" description="Helical" evidence="7">
    <location>
        <begin position="769"/>
        <end position="793"/>
    </location>
</feature>
<comment type="caution">
    <text evidence="9">The sequence shown here is derived from an EMBL/GenBank/DDBJ whole genome shotgun (WGS) entry which is preliminary data.</text>
</comment>
<protein>
    <submittedName>
        <fullName evidence="9">Putative ABC transport system permease protein</fullName>
    </submittedName>
</protein>
<proteinExistence type="inferred from homology"/>
<feature type="transmembrane region" description="Helical" evidence="7">
    <location>
        <begin position="278"/>
        <end position="302"/>
    </location>
</feature>
<dbReference type="PANTHER" id="PTHR30572">
    <property type="entry name" value="MEMBRANE COMPONENT OF TRANSPORTER-RELATED"/>
    <property type="match status" value="1"/>
</dbReference>
<dbReference type="GO" id="GO:0005886">
    <property type="term" value="C:plasma membrane"/>
    <property type="evidence" value="ECO:0007669"/>
    <property type="project" value="UniProtKB-SubCell"/>
</dbReference>
<evidence type="ECO:0000313" key="10">
    <source>
        <dbReference type="Proteomes" id="UP000533598"/>
    </source>
</evidence>
<comment type="similarity">
    <text evidence="6">Belongs to the ABC-4 integral membrane protein family.</text>
</comment>
<feature type="transmembrane region" description="Helical" evidence="7">
    <location>
        <begin position="728"/>
        <end position="757"/>
    </location>
</feature>
<dbReference type="Pfam" id="PF02687">
    <property type="entry name" value="FtsX"/>
    <property type="match status" value="2"/>
</dbReference>
<dbReference type="Proteomes" id="UP000533598">
    <property type="component" value="Unassembled WGS sequence"/>
</dbReference>
<reference evidence="9 10" key="1">
    <citation type="submission" date="2020-08" db="EMBL/GenBank/DDBJ databases">
        <title>Sequencing the genomes of 1000 actinobacteria strains.</title>
        <authorList>
            <person name="Klenk H.-P."/>
        </authorList>
    </citation>
    <scope>NUCLEOTIDE SEQUENCE [LARGE SCALE GENOMIC DNA]</scope>
    <source>
        <strain evidence="9 10">DSM 44230</strain>
    </source>
</reference>
<evidence type="ECO:0000256" key="3">
    <source>
        <dbReference type="ARBA" id="ARBA00022692"/>
    </source>
</evidence>
<evidence type="ECO:0000256" key="2">
    <source>
        <dbReference type="ARBA" id="ARBA00022475"/>
    </source>
</evidence>
<dbReference type="InterPro" id="IPR050250">
    <property type="entry name" value="Macrolide_Exporter_MacB"/>
</dbReference>